<gene>
    <name evidence="3" type="ORF">OBRU01_19443</name>
</gene>
<sequence>MIDIGNKISAFFVFNSSFGPREGDELKRILFYHPSNIGPDARKMQTQTKRYIFYQPEKGYWMVLIHPSVMYELLLSAYKMFHLFRGPFKDISTEEIYSKCEQFFLPFITSKKFTNDVSDVVQGINYLPLDKNSFFSVLCFIDLLEVNHPDFKCVSFVYNEQLIWNNLSTSDMLTLYQYLVQTLLPQQVEREIQGGPVAAAERHGRFISPPEGIRTKEDLNRVIKVHLKLEDDTEMRKTLELETLKSLDAFMGPQLSTIASSISEQCTIHALQRAQLASSEHNLGNYGEIIIKTPDEYWITGKSSNEREFYVIIQEKNANLKEISDEVKRICEAQMKGIFFYPI</sequence>
<feature type="domain" description="CCZ1/INTU second Longin" evidence="1">
    <location>
        <begin position="155"/>
        <end position="220"/>
    </location>
</feature>
<dbReference type="PANTHER" id="PTHR13056:SF0">
    <property type="entry name" value="VACUOLAR FUSION PROTEIN CCZ1 HOMOLOG-RELATED"/>
    <property type="match status" value="1"/>
</dbReference>
<proteinExistence type="predicted"/>
<dbReference type="EMBL" id="JTDY01004881">
    <property type="protein sequence ID" value="KOB67639.1"/>
    <property type="molecule type" value="Genomic_DNA"/>
</dbReference>
<dbReference type="InterPro" id="IPR013176">
    <property type="entry name" value="Ccz1"/>
</dbReference>
<name>A0A0L7KX59_OPEBR</name>
<organism evidence="3 4">
    <name type="scientific">Operophtera brumata</name>
    <name type="common">Winter moth</name>
    <name type="synonym">Phalaena brumata</name>
    <dbReference type="NCBI Taxonomy" id="104452"/>
    <lineage>
        <taxon>Eukaryota</taxon>
        <taxon>Metazoa</taxon>
        <taxon>Ecdysozoa</taxon>
        <taxon>Arthropoda</taxon>
        <taxon>Hexapoda</taxon>
        <taxon>Insecta</taxon>
        <taxon>Pterygota</taxon>
        <taxon>Neoptera</taxon>
        <taxon>Endopterygota</taxon>
        <taxon>Lepidoptera</taxon>
        <taxon>Glossata</taxon>
        <taxon>Ditrysia</taxon>
        <taxon>Geometroidea</taxon>
        <taxon>Geometridae</taxon>
        <taxon>Larentiinae</taxon>
        <taxon>Operophtera</taxon>
    </lineage>
</organism>
<dbReference type="GO" id="GO:0035658">
    <property type="term" value="C:Mon1-Ccz1 complex"/>
    <property type="evidence" value="ECO:0007669"/>
    <property type="project" value="InterPro"/>
</dbReference>
<dbReference type="InterPro" id="IPR043988">
    <property type="entry name" value="CCZ1/INTU_longin_2"/>
</dbReference>
<keyword evidence="4" id="KW-1185">Reference proteome</keyword>
<dbReference type="InterPro" id="IPR043989">
    <property type="entry name" value="CCZ1/INTU/HSP4_longin_3"/>
</dbReference>
<comment type="caution">
    <text evidence="3">The sequence shown here is derived from an EMBL/GenBank/DDBJ whole genome shotgun (WGS) entry which is preliminary data.</text>
</comment>
<evidence type="ECO:0000313" key="4">
    <source>
        <dbReference type="Proteomes" id="UP000037510"/>
    </source>
</evidence>
<dbReference type="PANTHER" id="PTHR13056">
    <property type="entry name" value="VACUOLAR FUSION PROTEIN CCZ1 HOMOLOG-RELATED"/>
    <property type="match status" value="1"/>
</dbReference>
<evidence type="ECO:0000259" key="2">
    <source>
        <dbReference type="Pfam" id="PF19033"/>
    </source>
</evidence>
<accession>A0A0L7KX59</accession>
<evidence type="ECO:0000313" key="3">
    <source>
        <dbReference type="EMBL" id="KOB67639.1"/>
    </source>
</evidence>
<dbReference type="Pfam" id="PF19032">
    <property type="entry name" value="Intu_longin_2"/>
    <property type="match status" value="1"/>
</dbReference>
<evidence type="ECO:0000259" key="1">
    <source>
        <dbReference type="Pfam" id="PF19032"/>
    </source>
</evidence>
<dbReference type="Proteomes" id="UP000037510">
    <property type="component" value="Unassembled WGS sequence"/>
</dbReference>
<dbReference type="Pfam" id="PF19033">
    <property type="entry name" value="Intu_longin_3"/>
    <property type="match status" value="1"/>
</dbReference>
<reference evidence="3 4" key="1">
    <citation type="journal article" date="2015" name="Genome Biol. Evol.">
        <title>The genome of winter moth (Operophtera brumata) provides a genomic perspective on sexual dimorphism and phenology.</title>
        <authorList>
            <person name="Derks M.F."/>
            <person name="Smit S."/>
            <person name="Salis L."/>
            <person name="Schijlen E."/>
            <person name="Bossers A."/>
            <person name="Mateman C."/>
            <person name="Pijl A.S."/>
            <person name="de Ridder D."/>
            <person name="Groenen M.A."/>
            <person name="Visser M.E."/>
            <person name="Megens H.J."/>
        </authorList>
    </citation>
    <scope>NUCLEOTIDE SEQUENCE [LARGE SCALE GENOMIC DNA]</scope>
    <source>
        <strain evidence="3">WM2013NL</strain>
        <tissue evidence="3">Head and thorax</tissue>
    </source>
</reference>
<feature type="domain" description="CCZ1/INTU/HPS4 third Longin" evidence="2">
    <location>
        <begin position="275"/>
        <end position="330"/>
    </location>
</feature>
<protein>
    <submittedName>
        <fullName evidence="3">Vacuolar fusion protein CCZ1-like protein</fullName>
    </submittedName>
</protein>
<dbReference type="STRING" id="104452.A0A0L7KX59"/>
<dbReference type="AlphaFoldDB" id="A0A0L7KX59"/>
<dbReference type="GO" id="GO:0016192">
    <property type="term" value="P:vesicle-mediated transport"/>
    <property type="evidence" value="ECO:0007669"/>
    <property type="project" value="InterPro"/>
</dbReference>